<dbReference type="GO" id="GO:0050308">
    <property type="term" value="F:sugar-phosphatase activity"/>
    <property type="evidence" value="ECO:0007669"/>
    <property type="project" value="UniProtKB-EC"/>
</dbReference>
<dbReference type="EC" id="3.1.3.23" evidence="1"/>
<reference evidence="1 2" key="1">
    <citation type="submission" date="2021-06" db="EMBL/GenBank/DDBJ databases">
        <title>Enterococcus alishanensis sp. nov., a novel lactic acid bacterium isolated from fresh coffee beans.</title>
        <authorList>
            <person name="Chen Y.-S."/>
        </authorList>
    </citation>
    <scope>NUCLEOTIDE SEQUENCE [LARGE SCALE GENOMIC DNA]</scope>
    <source>
        <strain evidence="1 2">ALS3</strain>
    </source>
</reference>
<keyword evidence="2" id="KW-1185">Reference proteome</keyword>
<dbReference type="RefSeq" id="WP_218325903.1">
    <property type="nucleotide sequence ID" value="NZ_JAHUZB010000003.1"/>
</dbReference>
<dbReference type="CDD" id="cd07516">
    <property type="entry name" value="HAD_Pase"/>
    <property type="match status" value="1"/>
</dbReference>
<dbReference type="PROSITE" id="PS01228">
    <property type="entry name" value="COF_1"/>
    <property type="match status" value="1"/>
</dbReference>
<proteinExistence type="predicted"/>
<organism evidence="1 2">
    <name type="scientific">Enterococcus alishanensis</name>
    <dbReference type="NCBI Taxonomy" id="1303817"/>
    <lineage>
        <taxon>Bacteria</taxon>
        <taxon>Bacillati</taxon>
        <taxon>Bacillota</taxon>
        <taxon>Bacilli</taxon>
        <taxon>Lactobacillales</taxon>
        <taxon>Enterococcaceae</taxon>
        <taxon>Enterococcus</taxon>
    </lineage>
</organism>
<accession>A0ABS6TD79</accession>
<comment type="caution">
    <text evidence="1">The sequence shown here is derived from an EMBL/GenBank/DDBJ whole genome shotgun (WGS) entry which is preliminary data.</text>
</comment>
<dbReference type="SFLD" id="SFLDG01140">
    <property type="entry name" value="C2.B:_Phosphomannomutase_and_P"/>
    <property type="match status" value="1"/>
</dbReference>
<dbReference type="PROSITE" id="PS01229">
    <property type="entry name" value="COF_2"/>
    <property type="match status" value="1"/>
</dbReference>
<evidence type="ECO:0000313" key="2">
    <source>
        <dbReference type="Proteomes" id="UP000774130"/>
    </source>
</evidence>
<dbReference type="NCBIfam" id="TIGR00099">
    <property type="entry name" value="Cof-subfamily"/>
    <property type="match status" value="1"/>
</dbReference>
<keyword evidence="1" id="KW-0378">Hydrolase</keyword>
<dbReference type="InterPro" id="IPR000150">
    <property type="entry name" value="Cof"/>
</dbReference>
<sequence length="273" mass="30163">MSIKLVAIDIDGTLLNPQREITPGVEAALKKARAAGVYIVLASGRPLVGVQNQLETLGLLTEEDYAITYNGGLVVNNHTGAVVSEYGLTRDQFLEIDTLARKLNVHLHTEDKEAIYTSNRDISPYTVHESFLVDMQIRFRMPDEIANQVVPTKMMMIDEPEILTEAIQKIPADFYDRYTLVQSTPFFLEVLNKEVSKGLALEKLTEHLGLQQSEVMAIGDQENDLAMIQYAGTGIAMGNGTASAKELADFVVASNAEDGVKEAIDRFVFLEKK</sequence>
<dbReference type="PANTHER" id="PTHR10000">
    <property type="entry name" value="PHOSPHOSERINE PHOSPHATASE"/>
    <property type="match status" value="1"/>
</dbReference>
<dbReference type="Pfam" id="PF08282">
    <property type="entry name" value="Hydrolase_3"/>
    <property type="match status" value="1"/>
</dbReference>
<dbReference type="Proteomes" id="UP000774130">
    <property type="component" value="Unassembled WGS sequence"/>
</dbReference>
<dbReference type="PANTHER" id="PTHR10000:SF8">
    <property type="entry name" value="HAD SUPERFAMILY HYDROLASE-LIKE, TYPE 3"/>
    <property type="match status" value="1"/>
</dbReference>
<gene>
    <name evidence="1" type="primary">yidA</name>
    <name evidence="1" type="ORF">KUA55_09185</name>
</gene>
<evidence type="ECO:0000313" key="1">
    <source>
        <dbReference type="EMBL" id="MBV7390853.1"/>
    </source>
</evidence>
<dbReference type="SFLD" id="SFLDG01144">
    <property type="entry name" value="C2.B.4:_PGP_Like"/>
    <property type="match status" value="1"/>
</dbReference>
<name>A0ABS6TD79_9ENTE</name>
<dbReference type="NCBIfam" id="NF007806">
    <property type="entry name" value="PRK10513.1"/>
    <property type="match status" value="1"/>
</dbReference>
<dbReference type="NCBIfam" id="TIGR01484">
    <property type="entry name" value="HAD-SF-IIB"/>
    <property type="match status" value="1"/>
</dbReference>
<protein>
    <submittedName>
        <fullName evidence="1">Sugar-phosphatase</fullName>
        <ecNumber evidence="1">3.1.3.23</ecNumber>
    </submittedName>
</protein>
<dbReference type="SFLD" id="SFLDS00003">
    <property type="entry name" value="Haloacid_Dehalogenase"/>
    <property type="match status" value="1"/>
</dbReference>
<dbReference type="InterPro" id="IPR006379">
    <property type="entry name" value="HAD-SF_hydro_IIB"/>
</dbReference>
<dbReference type="EMBL" id="JAHUZB010000003">
    <property type="protein sequence ID" value="MBV7390853.1"/>
    <property type="molecule type" value="Genomic_DNA"/>
</dbReference>